<evidence type="ECO:0000259" key="2">
    <source>
        <dbReference type="PROSITE" id="PS50902"/>
    </source>
</evidence>
<dbReference type="OrthoDB" id="504689at2759"/>
<dbReference type="FunFam" id="3.40.50.360:FF:000001">
    <property type="entry name" value="NAD(P)H dehydrogenase (Quinone) FQR1-like"/>
    <property type="match status" value="1"/>
</dbReference>
<dbReference type="Pfam" id="PF03358">
    <property type="entry name" value="FMN_red"/>
    <property type="match status" value="1"/>
</dbReference>
<dbReference type="SUPFAM" id="SSF52218">
    <property type="entry name" value="Flavoproteins"/>
    <property type="match status" value="1"/>
</dbReference>
<dbReference type="InterPro" id="IPR008254">
    <property type="entry name" value="Flavodoxin/NO_synth"/>
</dbReference>
<proteinExistence type="inferred from homology"/>
<dbReference type="GO" id="GO:0016020">
    <property type="term" value="C:membrane"/>
    <property type="evidence" value="ECO:0007669"/>
    <property type="project" value="TreeGrafter"/>
</dbReference>
<sequence>MAKIIIIIYTTYTHVYQLALEIKKGVERVNHGSNVEIFQIPESFQDQVPDQMHEYSKPDIPFVTTEKLAEADGILFGIPARSGQFPAQFKEFLDSSSQLLGKESLNNKFGGIFFSMDMQQNGQEMIAFTVINWLSHHGINFIPLGSGSHEELIGGIPWGAGTITNNDTLRTISEKEKDIAQFQGKKFAEIVIAYVKGRTTMTAKIVTENPTQVLNENLGKRCRKFLVGRKEQD</sequence>
<accession>A0A8H4AN05</accession>
<evidence type="ECO:0000313" key="3">
    <source>
        <dbReference type="EMBL" id="KAF0514532.1"/>
    </source>
</evidence>
<dbReference type="PANTHER" id="PTHR30546:SF23">
    <property type="entry name" value="FLAVOPROTEIN-LIKE PROTEIN YCP4-RELATED"/>
    <property type="match status" value="1"/>
</dbReference>
<dbReference type="InterPro" id="IPR005025">
    <property type="entry name" value="FMN_Rdtase-like_dom"/>
</dbReference>
<dbReference type="Proteomes" id="UP000439903">
    <property type="component" value="Unassembled WGS sequence"/>
</dbReference>
<reference evidence="3 4" key="1">
    <citation type="journal article" date="2019" name="Environ. Microbiol.">
        <title>At the nexus of three kingdoms: the genome of the mycorrhizal fungus Gigaspora margarita provides insights into plant, endobacterial and fungal interactions.</title>
        <authorList>
            <person name="Venice F."/>
            <person name="Ghignone S."/>
            <person name="Salvioli di Fossalunga A."/>
            <person name="Amselem J."/>
            <person name="Novero M."/>
            <person name="Xianan X."/>
            <person name="Sedzielewska Toro K."/>
            <person name="Morin E."/>
            <person name="Lipzen A."/>
            <person name="Grigoriev I.V."/>
            <person name="Henrissat B."/>
            <person name="Martin F.M."/>
            <person name="Bonfante P."/>
        </authorList>
    </citation>
    <scope>NUCLEOTIDE SEQUENCE [LARGE SCALE GENOMIC DNA]</scope>
    <source>
        <strain evidence="3 4">BEG34</strain>
    </source>
</reference>
<gene>
    <name evidence="3" type="ORF">F8M41_017579</name>
</gene>
<dbReference type="Gene3D" id="3.40.50.360">
    <property type="match status" value="1"/>
</dbReference>
<dbReference type="PANTHER" id="PTHR30546">
    <property type="entry name" value="FLAVODOXIN-RELATED PROTEIN WRBA-RELATED"/>
    <property type="match status" value="1"/>
</dbReference>
<dbReference type="AlphaFoldDB" id="A0A8H4AN05"/>
<dbReference type="InterPro" id="IPR029039">
    <property type="entry name" value="Flavoprotein-like_sf"/>
</dbReference>
<name>A0A8H4AN05_GIGMA</name>
<dbReference type="GO" id="GO:0010181">
    <property type="term" value="F:FMN binding"/>
    <property type="evidence" value="ECO:0007669"/>
    <property type="project" value="InterPro"/>
</dbReference>
<dbReference type="PROSITE" id="PS50902">
    <property type="entry name" value="FLAVODOXIN_LIKE"/>
    <property type="match status" value="1"/>
</dbReference>
<protein>
    <submittedName>
        <fullName evidence="3">NADPH:quinone oxidoreductase, type IV</fullName>
    </submittedName>
</protein>
<evidence type="ECO:0000256" key="1">
    <source>
        <dbReference type="ARBA" id="ARBA00006961"/>
    </source>
</evidence>
<comment type="similarity">
    <text evidence="1">Belongs to the WrbA family.</text>
</comment>
<dbReference type="EMBL" id="WTPW01000407">
    <property type="protein sequence ID" value="KAF0514532.1"/>
    <property type="molecule type" value="Genomic_DNA"/>
</dbReference>
<evidence type="ECO:0000313" key="4">
    <source>
        <dbReference type="Proteomes" id="UP000439903"/>
    </source>
</evidence>
<feature type="domain" description="Flavodoxin-like" evidence="2">
    <location>
        <begin position="4"/>
        <end position="187"/>
    </location>
</feature>
<dbReference type="NCBIfam" id="NF002999">
    <property type="entry name" value="PRK03767.1"/>
    <property type="match status" value="1"/>
</dbReference>
<organism evidence="3 4">
    <name type="scientific">Gigaspora margarita</name>
    <dbReference type="NCBI Taxonomy" id="4874"/>
    <lineage>
        <taxon>Eukaryota</taxon>
        <taxon>Fungi</taxon>
        <taxon>Fungi incertae sedis</taxon>
        <taxon>Mucoromycota</taxon>
        <taxon>Glomeromycotina</taxon>
        <taxon>Glomeromycetes</taxon>
        <taxon>Diversisporales</taxon>
        <taxon>Gigasporaceae</taxon>
        <taxon>Gigaspora</taxon>
    </lineage>
</organism>
<comment type="caution">
    <text evidence="3">The sequence shown here is derived from an EMBL/GenBank/DDBJ whole genome shotgun (WGS) entry which is preliminary data.</text>
</comment>
<keyword evidence="4" id="KW-1185">Reference proteome</keyword>
<dbReference type="GO" id="GO:0003955">
    <property type="term" value="F:NAD(P)H dehydrogenase (quinone) activity"/>
    <property type="evidence" value="ECO:0007669"/>
    <property type="project" value="TreeGrafter"/>
</dbReference>